<proteinExistence type="predicted"/>
<dbReference type="EMBL" id="JADFTS010000003">
    <property type="protein sequence ID" value="KAF9617863.1"/>
    <property type="molecule type" value="Genomic_DNA"/>
</dbReference>
<dbReference type="AlphaFoldDB" id="A0A835ILK1"/>
<dbReference type="Proteomes" id="UP000631114">
    <property type="component" value="Unassembled WGS sequence"/>
</dbReference>
<accession>A0A835ILK1</accession>
<comment type="caution">
    <text evidence="1">The sequence shown here is derived from an EMBL/GenBank/DDBJ whole genome shotgun (WGS) entry which is preliminary data.</text>
</comment>
<sequence length="83" mass="9020">MITTSPLVVLWISGIDTSTVPFTKANAFRALGDGDFVMLLNVASDEKILPATYGELRPPLGKHHLKDVFETEDSHGNSGFAFN</sequence>
<protein>
    <submittedName>
        <fullName evidence="1">Uncharacterized protein</fullName>
    </submittedName>
</protein>
<reference evidence="1 2" key="1">
    <citation type="submission" date="2020-10" db="EMBL/GenBank/DDBJ databases">
        <title>The Coptis chinensis genome and diversification of protoberbering-type alkaloids.</title>
        <authorList>
            <person name="Wang B."/>
            <person name="Shu S."/>
            <person name="Song C."/>
            <person name="Liu Y."/>
        </authorList>
    </citation>
    <scope>NUCLEOTIDE SEQUENCE [LARGE SCALE GENOMIC DNA]</scope>
    <source>
        <strain evidence="1">HL-2020</strain>
        <tissue evidence="1">Leaf</tissue>
    </source>
</reference>
<evidence type="ECO:0000313" key="1">
    <source>
        <dbReference type="EMBL" id="KAF9617863.1"/>
    </source>
</evidence>
<gene>
    <name evidence="1" type="ORF">IFM89_039057</name>
</gene>
<name>A0A835ILK1_9MAGN</name>
<organism evidence="1 2">
    <name type="scientific">Coptis chinensis</name>
    <dbReference type="NCBI Taxonomy" id="261450"/>
    <lineage>
        <taxon>Eukaryota</taxon>
        <taxon>Viridiplantae</taxon>
        <taxon>Streptophyta</taxon>
        <taxon>Embryophyta</taxon>
        <taxon>Tracheophyta</taxon>
        <taxon>Spermatophyta</taxon>
        <taxon>Magnoliopsida</taxon>
        <taxon>Ranunculales</taxon>
        <taxon>Ranunculaceae</taxon>
        <taxon>Coptidoideae</taxon>
        <taxon>Coptis</taxon>
    </lineage>
</organism>
<evidence type="ECO:0000313" key="2">
    <source>
        <dbReference type="Proteomes" id="UP000631114"/>
    </source>
</evidence>
<keyword evidence="2" id="KW-1185">Reference proteome</keyword>
<dbReference type="OrthoDB" id="10589949at2759"/>